<dbReference type="EMBL" id="GBXM01017495">
    <property type="protein sequence ID" value="JAH91082.1"/>
    <property type="molecule type" value="Transcribed_RNA"/>
</dbReference>
<dbReference type="AlphaFoldDB" id="A0A0E9WL59"/>
<sequence>MYGALQTGSVSPCQNVLCAVQLSSNSEPTGSMLLFIRIVSGDAVVSSVSHFFPHIPVLLFSLLFTHCPLHLHPCDVL</sequence>
<reference evidence="1" key="2">
    <citation type="journal article" date="2015" name="Fish Shellfish Immunol.">
        <title>Early steps in the European eel (Anguilla anguilla)-Vibrio vulnificus interaction in the gills: Role of the RtxA13 toxin.</title>
        <authorList>
            <person name="Callol A."/>
            <person name="Pajuelo D."/>
            <person name="Ebbesson L."/>
            <person name="Teles M."/>
            <person name="MacKenzie S."/>
            <person name="Amaro C."/>
        </authorList>
    </citation>
    <scope>NUCLEOTIDE SEQUENCE</scope>
</reference>
<protein>
    <submittedName>
        <fullName evidence="1">Uncharacterized protein</fullName>
    </submittedName>
</protein>
<organism evidence="1">
    <name type="scientific">Anguilla anguilla</name>
    <name type="common">European freshwater eel</name>
    <name type="synonym">Muraena anguilla</name>
    <dbReference type="NCBI Taxonomy" id="7936"/>
    <lineage>
        <taxon>Eukaryota</taxon>
        <taxon>Metazoa</taxon>
        <taxon>Chordata</taxon>
        <taxon>Craniata</taxon>
        <taxon>Vertebrata</taxon>
        <taxon>Euteleostomi</taxon>
        <taxon>Actinopterygii</taxon>
        <taxon>Neopterygii</taxon>
        <taxon>Teleostei</taxon>
        <taxon>Anguilliformes</taxon>
        <taxon>Anguillidae</taxon>
        <taxon>Anguilla</taxon>
    </lineage>
</organism>
<accession>A0A0E9WL59</accession>
<evidence type="ECO:0000313" key="1">
    <source>
        <dbReference type="EMBL" id="JAH91082.1"/>
    </source>
</evidence>
<name>A0A0E9WL59_ANGAN</name>
<proteinExistence type="predicted"/>
<reference evidence="1" key="1">
    <citation type="submission" date="2014-11" db="EMBL/GenBank/DDBJ databases">
        <authorList>
            <person name="Amaro Gonzalez C."/>
        </authorList>
    </citation>
    <scope>NUCLEOTIDE SEQUENCE</scope>
</reference>